<evidence type="ECO:0000259" key="2">
    <source>
        <dbReference type="Pfam" id="PF17837"/>
    </source>
</evidence>
<keyword evidence="4" id="KW-1185">Reference proteome</keyword>
<accession>A0ABW0B283</accession>
<sequence length="155" mass="16487">MSAEAFDGEVDICLFVEERTAVADAVPGRRRGIPTVRRCGRGALCELGVSPLPLPPGRHMAPRRPAEVVGSTTHSCGYRAAVVARARRLHSVGIDAEESAPLPAGNSIPRLTGRRTHRDGSDPTAVALPLPVNESPDRASHTRAPSRAFLGTENR</sequence>
<evidence type="ECO:0000313" key="3">
    <source>
        <dbReference type="EMBL" id="MFC5171360.1"/>
    </source>
</evidence>
<evidence type="ECO:0000256" key="1">
    <source>
        <dbReference type="SAM" id="MobiDB-lite"/>
    </source>
</evidence>
<dbReference type="PANTHER" id="PTHR38096">
    <property type="entry name" value="ENTEROBACTIN SYNTHASE COMPONENT D"/>
    <property type="match status" value="1"/>
</dbReference>
<dbReference type="RefSeq" id="WP_381822852.1">
    <property type="nucleotide sequence ID" value="NZ_JBHSKI010000004.1"/>
</dbReference>
<comment type="caution">
    <text evidence="3">The sequence shown here is derived from an EMBL/GenBank/DDBJ whole genome shotgun (WGS) entry which is preliminary data.</text>
</comment>
<dbReference type="InterPro" id="IPR003542">
    <property type="entry name" value="Enbac_synth_compD-like"/>
</dbReference>
<proteinExistence type="predicted"/>
<feature type="domain" description="4'-phosphopantetheinyl transferase N-terminal" evidence="2">
    <location>
        <begin position="17"/>
        <end position="84"/>
    </location>
</feature>
<name>A0ABW0B283_9ACTN</name>
<evidence type="ECO:0000313" key="4">
    <source>
        <dbReference type="Proteomes" id="UP001596208"/>
    </source>
</evidence>
<protein>
    <recommendedName>
        <fullName evidence="2">4'-phosphopantetheinyl transferase N-terminal domain-containing protein</fullName>
    </recommendedName>
</protein>
<dbReference type="EMBL" id="JBHSKI010000004">
    <property type="protein sequence ID" value="MFC5171360.1"/>
    <property type="molecule type" value="Genomic_DNA"/>
</dbReference>
<dbReference type="PANTHER" id="PTHR38096:SF1">
    <property type="entry name" value="ENTEROBACTIN SYNTHASE COMPONENT D"/>
    <property type="match status" value="1"/>
</dbReference>
<organism evidence="3 4">
    <name type="scientific">Streptomyces mutomycini</name>
    <dbReference type="NCBI Taxonomy" id="284036"/>
    <lineage>
        <taxon>Bacteria</taxon>
        <taxon>Bacillati</taxon>
        <taxon>Actinomycetota</taxon>
        <taxon>Actinomycetes</taxon>
        <taxon>Kitasatosporales</taxon>
        <taxon>Streptomycetaceae</taxon>
        <taxon>Streptomyces</taxon>
    </lineage>
</organism>
<gene>
    <name evidence="3" type="ORF">ACFPRK_12250</name>
</gene>
<dbReference type="InterPro" id="IPR041354">
    <property type="entry name" value="4PPT_N"/>
</dbReference>
<reference evidence="4" key="1">
    <citation type="journal article" date="2019" name="Int. J. Syst. Evol. Microbiol.">
        <title>The Global Catalogue of Microorganisms (GCM) 10K type strain sequencing project: providing services to taxonomists for standard genome sequencing and annotation.</title>
        <authorList>
            <consortium name="The Broad Institute Genomics Platform"/>
            <consortium name="The Broad Institute Genome Sequencing Center for Infectious Disease"/>
            <person name="Wu L."/>
            <person name="Ma J."/>
        </authorList>
    </citation>
    <scope>NUCLEOTIDE SEQUENCE [LARGE SCALE GENOMIC DNA]</scope>
    <source>
        <strain evidence="4">CGMCC 4.1721</strain>
    </source>
</reference>
<dbReference type="Proteomes" id="UP001596208">
    <property type="component" value="Unassembled WGS sequence"/>
</dbReference>
<dbReference type="Pfam" id="PF17837">
    <property type="entry name" value="4PPT_N"/>
    <property type="match status" value="1"/>
</dbReference>
<feature type="region of interest" description="Disordered" evidence="1">
    <location>
        <begin position="93"/>
        <end position="155"/>
    </location>
</feature>